<name>A0A918INK5_9RHOB</name>
<sequence length="189" mass="20235">MMLSRISAPSAALVAVDEAKAHCRIDGDDDDAVILALASAAADYLDGPSGILGRAILGQTWRLELPSWPPFIELPVEPVISAEVRYLDVAGVEQVLDASAYRLVAPLGAAPTLQWGSGEELPRLGHARFPIVIDFVAGFGSPEEVPAPIRLAALMLVDHWYRNRGLTGGDPAELPMTCSALLARYRKIL</sequence>
<gene>
    <name evidence="1" type="ORF">GCM10011452_09230</name>
</gene>
<reference evidence="1" key="1">
    <citation type="journal article" date="2014" name="Int. J. Syst. Evol. Microbiol.">
        <title>Complete genome sequence of Corynebacterium casei LMG S-19264T (=DSM 44701T), isolated from a smear-ripened cheese.</title>
        <authorList>
            <consortium name="US DOE Joint Genome Institute (JGI-PGF)"/>
            <person name="Walter F."/>
            <person name="Albersmeier A."/>
            <person name="Kalinowski J."/>
            <person name="Ruckert C."/>
        </authorList>
    </citation>
    <scope>NUCLEOTIDE SEQUENCE</scope>
    <source>
        <strain evidence="1">KCTC 23714</strain>
    </source>
</reference>
<evidence type="ECO:0008006" key="3">
    <source>
        <dbReference type="Google" id="ProtNLM"/>
    </source>
</evidence>
<comment type="caution">
    <text evidence="1">The sequence shown here is derived from an EMBL/GenBank/DDBJ whole genome shotgun (WGS) entry which is preliminary data.</text>
</comment>
<dbReference type="AlphaFoldDB" id="A0A918INK5"/>
<dbReference type="EMBL" id="BMYQ01000001">
    <property type="protein sequence ID" value="GGW24002.1"/>
    <property type="molecule type" value="Genomic_DNA"/>
</dbReference>
<evidence type="ECO:0000313" key="1">
    <source>
        <dbReference type="EMBL" id="GGW24002.1"/>
    </source>
</evidence>
<dbReference type="InterPro" id="IPR006450">
    <property type="entry name" value="Phage_HK97_gp6-like"/>
</dbReference>
<dbReference type="CDD" id="cd08054">
    <property type="entry name" value="gp6"/>
    <property type="match status" value="1"/>
</dbReference>
<dbReference type="NCBIfam" id="TIGR01560">
    <property type="entry name" value="put_DNA_pack"/>
    <property type="match status" value="2"/>
</dbReference>
<dbReference type="Proteomes" id="UP000628984">
    <property type="component" value="Unassembled WGS sequence"/>
</dbReference>
<accession>A0A918INK5</accession>
<evidence type="ECO:0000313" key="2">
    <source>
        <dbReference type="Proteomes" id="UP000628984"/>
    </source>
</evidence>
<protein>
    <recommendedName>
        <fullName evidence="3">Phage gp6-like head-tail connector protein</fullName>
    </recommendedName>
</protein>
<proteinExistence type="predicted"/>
<dbReference type="RefSeq" id="WP_189632612.1">
    <property type="nucleotide sequence ID" value="NZ_BMYQ01000001.1"/>
</dbReference>
<dbReference type="Pfam" id="PF05135">
    <property type="entry name" value="Phage_connect_1"/>
    <property type="match status" value="1"/>
</dbReference>
<reference evidence="1" key="2">
    <citation type="submission" date="2020-09" db="EMBL/GenBank/DDBJ databases">
        <authorList>
            <person name="Sun Q."/>
            <person name="Kim S."/>
        </authorList>
    </citation>
    <scope>NUCLEOTIDE SEQUENCE</scope>
    <source>
        <strain evidence="1">KCTC 23714</strain>
    </source>
</reference>
<dbReference type="InterPro" id="IPR011738">
    <property type="entry name" value="Phage_CHP"/>
</dbReference>
<dbReference type="NCBIfam" id="TIGR02215">
    <property type="entry name" value="phage_chp_gp8"/>
    <property type="match status" value="1"/>
</dbReference>
<dbReference type="Gene3D" id="1.10.3230.30">
    <property type="entry name" value="Phage gp6-like head-tail connector protein"/>
    <property type="match status" value="1"/>
</dbReference>
<dbReference type="InterPro" id="IPR021146">
    <property type="entry name" value="Phage_gp6-like_head-tail"/>
</dbReference>
<keyword evidence="2" id="KW-1185">Reference proteome</keyword>
<organism evidence="1 2">
    <name type="scientific">Gemmobacter lanyuensis</name>
    <dbReference type="NCBI Taxonomy" id="1054497"/>
    <lineage>
        <taxon>Bacteria</taxon>
        <taxon>Pseudomonadati</taxon>
        <taxon>Pseudomonadota</taxon>
        <taxon>Alphaproteobacteria</taxon>
        <taxon>Rhodobacterales</taxon>
        <taxon>Paracoccaceae</taxon>
        <taxon>Gemmobacter</taxon>
    </lineage>
</organism>